<dbReference type="InterPro" id="IPR050807">
    <property type="entry name" value="TransReg_Diox_bact_type"/>
</dbReference>
<evidence type="ECO:0000256" key="1">
    <source>
        <dbReference type="ARBA" id="ARBA00023125"/>
    </source>
</evidence>
<dbReference type="EMBL" id="FZOJ01000002">
    <property type="protein sequence ID" value="SNR96363.1"/>
    <property type="molecule type" value="Genomic_DNA"/>
</dbReference>
<keyword evidence="4" id="KW-1185">Reference proteome</keyword>
<dbReference type="RefSeq" id="WP_089281307.1">
    <property type="nucleotide sequence ID" value="NZ_FZOJ01000002.1"/>
</dbReference>
<evidence type="ECO:0000259" key="2">
    <source>
        <dbReference type="PROSITE" id="PS50943"/>
    </source>
</evidence>
<protein>
    <submittedName>
        <fullName evidence="3">Helix-turn-helix</fullName>
    </submittedName>
</protein>
<dbReference type="GO" id="GO:0003677">
    <property type="term" value="F:DNA binding"/>
    <property type="evidence" value="ECO:0007669"/>
    <property type="project" value="UniProtKB-KW"/>
</dbReference>
<dbReference type="CDD" id="cd00093">
    <property type="entry name" value="HTH_XRE"/>
    <property type="match status" value="1"/>
</dbReference>
<dbReference type="SMART" id="SM00530">
    <property type="entry name" value="HTH_XRE"/>
    <property type="match status" value="1"/>
</dbReference>
<proteinExistence type="predicted"/>
<dbReference type="SUPFAM" id="SSF47413">
    <property type="entry name" value="lambda repressor-like DNA-binding domains"/>
    <property type="match status" value="1"/>
</dbReference>
<reference evidence="3 4" key="1">
    <citation type="submission" date="2017-06" db="EMBL/GenBank/DDBJ databases">
        <authorList>
            <person name="Kim H.J."/>
            <person name="Triplett B.A."/>
        </authorList>
    </citation>
    <scope>NUCLEOTIDE SEQUENCE [LARGE SCALE GENOMIC DNA]</scope>
    <source>
        <strain evidence="3 4">SCA</strain>
    </source>
</reference>
<evidence type="ECO:0000313" key="4">
    <source>
        <dbReference type="Proteomes" id="UP000198304"/>
    </source>
</evidence>
<dbReference type="Gene3D" id="1.10.260.40">
    <property type="entry name" value="lambda repressor-like DNA-binding domains"/>
    <property type="match status" value="1"/>
</dbReference>
<accession>A0A239AN27</accession>
<sequence length="137" mass="16013">MSLGEFIRSTREKKDMSQRQLSLYSGVSNTEISKIESGERKKPSPDTLKKISGPLGVAYAKLMEEAGYLDDIVKEESSQYRTREQNKYKMTKEERIEYLKNALIKNNIIKEDDVVDEDTIEYLMDIFKATLKRYRDK</sequence>
<name>A0A239AN27_9FIRM</name>
<dbReference type="GO" id="GO:0005829">
    <property type="term" value="C:cytosol"/>
    <property type="evidence" value="ECO:0007669"/>
    <property type="project" value="TreeGrafter"/>
</dbReference>
<dbReference type="InterPro" id="IPR010982">
    <property type="entry name" value="Lambda_DNA-bd_dom_sf"/>
</dbReference>
<dbReference type="GO" id="GO:0003700">
    <property type="term" value="F:DNA-binding transcription factor activity"/>
    <property type="evidence" value="ECO:0007669"/>
    <property type="project" value="TreeGrafter"/>
</dbReference>
<dbReference type="PROSITE" id="PS50943">
    <property type="entry name" value="HTH_CROC1"/>
    <property type="match status" value="1"/>
</dbReference>
<dbReference type="AlphaFoldDB" id="A0A239AN27"/>
<organism evidence="3 4">
    <name type="scientific">Anaerovirgula multivorans</name>
    <dbReference type="NCBI Taxonomy" id="312168"/>
    <lineage>
        <taxon>Bacteria</taxon>
        <taxon>Bacillati</taxon>
        <taxon>Bacillota</taxon>
        <taxon>Clostridia</taxon>
        <taxon>Peptostreptococcales</taxon>
        <taxon>Natronincolaceae</taxon>
        <taxon>Anaerovirgula</taxon>
    </lineage>
</organism>
<dbReference type="OrthoDB" id="9812960at2"/>
<evidence type="ECO:0000313" key="3">
    <source>
        <dbReference type="EMBL" id="SNR96363.1"/>
    </source>
</evidence>
<dbReference type="Proteomes" id="UP000198304">
    <property type="component" value="Unassembled WGS sequence"/>
</dbReference>
<dbReference type="InterPro" id="IPR001387">
    <property type="entry name" value="Cro/C1-type_HTH"/>
</dbReference>
<dbReference type="PANTHER" id="PTHR46797">
    <property type="entry name" value="HTH-TYPE TRANSCRIPTIONAL REGULATOR"/>
    <property type="match status" value="1"/>
</dbReference>
<keyword evidence="1" id="KW-0238">DNA-binding</keyword>
<feature type="domain" description="HTH cro/C1-type" evidence="2">
    <location>
        <begin position="7"/>
        <end position="62"/>
    </location>
</feature>
<gene>
    <name evidence="3" type="ORF">SAMN05446037_1002114</name>
</gene>
<dbReference type="PANTHER" id="PTHR46797:SF1">
    <property type="entry name" value="METHYLPHOSPHONATE SYNTHASE"/>
    <property type="match status" value="1"/>
</dbReference>
<dbReference type="Pfam" id="PF01381">
    <property type="entry name" value="HTH_3"/>
    <property type="match status" value="1"/>
</dbReference>